<feature type="domain" description="ATP-citrate synthase citrate-binding" evidence="6">
    <location>
        <begin position="242"/>
        <end position="401"/>
    </location>
</feature>
<dbReference type="AlphaFoldDB" id="A0A831TY41"/>
<dbReference type="InterPro" id="IPR013815">
    <property type="entry name" value="ATP_grasp_subdomain_1"/>
</dbReference>
<keyword evidence="1 7" id="KW-0436">Ligase</keyword>
<keyword evidence="3" id="KW-0808">Transferase</keyword>
<evidence type="ECO:0000259" key="5">
    <source>
        <dbReference type="Pfam" id="PF08442"/>
    </source>
</evidence>
<dbReference type="Gene3D" id="3.40.50.261">
    <property type="entry name" value="Succinyl-CoA synthetase domains"/>
    <property type="match status" value="1"/>
</dbReference>
<dbReference type="GO" id="GO:0005524">
    <property type="term" value="F:ATP binding"/>
    <property type="evidence" value="ECO:0007669"/>
    <property type="project" value="InterPro"/>
</dbReference>
<dbReference type="SUPFAM" id="SSF56059">
    <property type="entry name" value="Glutathione synthetase ATP-binding domain-like"/>
    <property type="match status" value="1"/>
</dbReference>
<sequence>MQLTGLKYGRRLLDLVEFPVAQVLTEDASHDEINELIAAHGGKCIVKPVFLGGVGKKGKAGLVRIVTNVFDAMVAKRELFFAVHHQGNREVQACGVTFEGYIASDIEIYVSISESSEYRMPVLLLTTKGGVDVEDVPPEEKRTIVFNPVTGVKSFHINDALRELKCPPQYISSLVQHLPKLWQVYDNYGLTTLELNPIRMGKVKGRYVPYACDIKASFDQDNPAWKRLGYPEEIFSTTITQFESEINVLRTHQGQSDVTEVNPKGTILPFIFGGGANSAATEILGDRAIISSDFGGNPPYEKIRAIADITFRHWLPQANVVLLIGGRANNTNIFTTFKAIFDSLREHIRLNPDVFVVAGRGGPMVVEGMVYGRDVLDSLRVPYRFFGHDSSMMSVLQHAIEIDTFLQSGAAAAPLNHLKAKAA</sequence>
<evidence type="ECO:0000256" key="2">
    <source>
        <dbReference type="ARBA" id="ARBA00022741"/>
    </source>
</evidence>
<evidence type="ECO:0000256" key="4">
    <source>
        <dbReference type="ARBA" id="ARBA00047593"/>
    </source>
</evidence>
<dbReference type="InterPro" id="IPR032263">
    <property type="entry name" value="Citrate-bd"/>
</dbReference>
<feature type="domain" description="ATP-grasp fold succinyl-CoA synthetase-type" evidence="5">
    <location>
        <begin position="29"/>
        <end position="198"/>
    </location>
</feature>
<keyword evidence="2" id="KW-0547">Nucleotide-binding</keyword>
<organism evidence="7">
    <name type="scientific">Geobacter metallireducens</name>
    <dbReference type="NCBI Taxonomy" id="28232"/>
    <lineage>
        <taxon>Bacteria</taxon>
        <taxon>Pseudomonadati</taxon>
        <taxon>Thermodesulfobacteriota</taxon>
        <taxon>Desulfuromonadia</taxon>
        <taxon>Geobacterales</taxon>
        <taxon>Geobacteraceae</taxon>
        <taxon>Geobacter</taxon>
    </lineage>
</organism>
<protein>
    <submittedName>
        <fullName evidence="7">Carboxylate--amine ligase</fullName>
    </submittedName>
</protein>
<reference evidence="7" key="1">
    <citation type="journal article" date="2020" name="mSystems">
        <title>Genome- and Community-Level Interaction Insights into Carbon Utilization and Element Cycling Functions of Hydrothermarchaeota in Hydrothermal Sediment.</title>
        <authorList>
            <person name="Zhou Z."/>
            <person name="Liu Y."/>
            <person name="Xu W."/>
            <person name="Pan J."/>
            <person name="Luo Z.H."/>
            <person name="Li M."/>
        </authorList>
    </citation>
    <scope>NUCLEOTIDE SEQUENCE [LARGE SCALE GENOMIC DNA]</scope>
    <source>
        <strain evidence="7">SpSt-349</strain>
    </source>
</reference>
<evidence type="ECO:0000259" key="6">
    <source>
        <dbReference type="Pfam" id="PF16114"/>
    </source>
</evidence>
<dbReference type="InterPro" id="IPR013650">
    <property type="entry name" value="ATP-grasp_succ-CoA_synth-type"/>
</dbReference>
<dbReference type="GO" id="GO:0003878">
    <property type="term" value="F:ATP citrate synthase activity"/>
    <property type="evidence" value="ECO:0007669"/>
    <property type="project" value="UniProtKB-EC"/>
</dbReference>
<gene>
    <name evidence="7" type="ORF">ENQ87_05260</name>
</gene>
<evidence type="ECO:0000256" key="1">
    <source>
        <dbReference type="ARBA" id="ARBA00022598"/>
    </source>
</evidence>
<keyword evidence="3" id="KW-0012">Acyltransferase</keyword>
<dbReference type="Pfam" id="PF16114">
    <property type="entry name" value="Citrate_bind"/>
    <property type="match status" value="1"/>
</dbReference>
<dbReference type="Pfam" id="PF08442">
    <property type="entry name" value="ATP-grasp_2"/>
    <property type="match status" value="1"/>
</dbReference>
<dbReference type="GO" id="GO:0006099">
    <property type="term" value="P:tricarboxylic acid cycle"/>
    <property type="evidence" value="ECO:0007669"/>
    <property type="project" value="TreeGrafter"/>
</dbReference>
<dbReference type="GO" id="GO:0005829">
    <property type="term" value="C:cytosol"/>
    <property type="evidence" value="ECO:0007669"/>
    <property type="project" value="TreeGrafter"/>
</dbReference>
<comment type="catalytic activity">
    <reaction evidence="4">
        <text>oxaloacetate + acetyl-CoA + ADP + phosphate = citrate + ATP + CoA</text>
        <dbReference type="Rhea" id="RHEA:21160"/>
        <dbReference type="ChEBI" id="CHEBI:16452"/>
        <dbReference type="ChEBI" id="CHEBI:16947"/>
        <dbReference type="ChEBI" id="CHEBI:30616"/>
        <dbReference type="ChEBI" id="CHEBI:43474"/>
        <dbReference type="ChEBI" id="CHEBI:57287"/>
        <dbReference type="ChEBI" id="CHEBI:57288"/>
        <dbReference type="ChEBI" id="CHEBI:456216"/>
        <dbReference type="EC" id="2.3.3.8"/>
    </reaction>
</comment>
<dbReference type="GO" id="GO:0004775">
    <property type="term" value="F:succinate-CoA ligase (ADP-forming) activity"/>
    <property type="evidence" value="ECO:0007669"/>
    <property type="project" value="TreeGrafter"/>
</dbReference>
<evidence type="ECO:0000313" key="7">
    <source>
        <dbReference type="EMBL" id="HEN41776.1"/>
    </source>
</evidence>
<dbReference type="Gene3D" id="3.30.1490.20">
    <property type="entry name" value="ATP-grasp fold, A domain"/>
    <property type="match status" value="1"/>
</dbReference>
<dbReference type="Gene3D" id="3.30.470.20">
    <property type="entry name" value="ATP-grasp fold, B domain"/>
    <property type="match status" value="1"/>
</dbReference>
<dbReference type="InterPro" id="IPR016102">
    <property type="entry name" value="Succinyl-CoA_synth-like"/>
</dbReference>
<name>A0A831TY41_GEOME</name>
<comment type="caution">
    <text evidence="7">The sequence shown here is derived from an EMBL/GenBank/DDBJ whole genome shotgun (WGS) entry which is preliminary data.</text>
</comment>
<dbReference type="GO" id="GO:0042709">
    <property type="term" value="C:succinate-CoA ligase complex"/>
    <property type="evidence" value="ECO:0007669"/>
    <property type="project" value="TreeGrafter"/>
</dbReference>
<dbReference type="PANTHER" id="PTHR11815:SF10">
    <property type="entry name" value="SUCCINATE--COA LIGASE [GDP-FORMING] SUBUNIT BETA, MITOCHONDRIAL"/>
    <property type="match status" value="1"/>
</dbReference>
<dbReference type="EMBL" id="DSOV01000018">
    <property type="protein sequence ID" value="HEN41776.1"/>
    <property type="molecule type" value="Genomic_DNA"/>
</dbReference>
<accession>A0A831TY41</accession>
<proteinExistence type="predicted"/>
<evidence type="ECO:0000256" key="3">
    <source>
        <dbReference type="ARBA" id="ARBA00023315"/>
    </source>
</evidence>
<dbReference type="GO" id="GO:0006104">
    <property type="term" value="P:succinyl-CoA metabolic process"/>
    <property type="evidence" value="ECO:0007669"/>
    <property type="project" value="TreeGrafter"/>
</dbReference>
<dbReference type="PANTHER" id="PTHR11815">
    <property type="entry name" value="SUCCINYL-COA SYNTHETASE BETA CHAIN"/>
    <property type="match status" value="1"/>
</dbReference>